<dbReference type="KEGG" id="awe:JG540_02690"/>
<evidence type="ECO:0000313" key="3">
    <source>
        <dbReference type="Proteomes" id="UP000595895"/>
    </source>
</evidence>
<evidence type="ECO:0000259" key="1">
    <source>
        <dbReference type="Pfam" id="PF26526"/>
    </source>
</evidence>
<keyword evidence="3" id="KW-1185">Reference proteome</keyword>
<evidence type="ECO:0000313" key="2">
    <source>
        <dbReference type="EMBL" id="QQM67807.1"/>
    </source>
</evidence>
<reference evidence="2 3" key="1">
    <citation type="submission" date="2020-12" db="EMBL/GenBank/DDBJ databases">
        <authorList>
            <person name="Zhou J."/>
        </authorList>
    </citation>
    <scope>NUCLEOTIDE SEQUENCE [LARGE SCALE GENOMIC DNA]</scope>
    <source>
        <strain evidence="2 3">CCUG 61299</strain>
    </source>
</reference>
<gene>
    <name evidence="2" type="ORF">JG540_02690</name>
</gene>
<dbReference type="Proteomes" id="UP000595895">
    <property type="component" value="Chromosome"/>
</dbReference>
<dbReference type="EMBL" id="CP066802">
    <property type="protein sequence ID" value="QQM67807.1"/>
    <property type="molecule type" value="Genomic_DNA"/>
</dbReference>
<organism evidence="2 3">
    <name type="scientific">Actinomyces weissii</name>
    <dbReference type="NCBI Taxonomy" id="675090"/>
    <lineage>
        <taxon>Bacteria</taxon>
        <taxon>Bacillati</taxon>
        <taxon>Actinomycetota</taxon>
        <taxon>Actinomycetes</taxon>
        <taxon>Actinomycetales</taxon>
        <taxon>Actinomycetaceae</taxon>
        <taxon>Actinomyces</taxon>
    </lineage>
</organism>
<accession>A0A7T7MAC7</accession>
<dbReference type="Pfam" id="PF26526">
    <property type="entry name" value="DUF8175"/>
    <property type="match status" value="1"/>
</dbReference>
<dbReference type="InterPro" id="IPR058488">
    <property type="entry name" value="DUF8175"/>
</dbReference>
<dbReference type="RefSeq" id="WP_200276881.1">
    <property type="nucleotide sequence ID" value="NZ_CP066802.1"/>
</dbReference>
<dbReference type="AlphaFoldDB" id="A0A7T7MAC7"/>
<feature type="domain" description="DUF8175" evidence="1">
    <location>
        <begin position="1"/>
        <end position="116"/>
    </location>
</feature>
<sequence>MSAANFMQVFSSKWRMDEVAQEQMASGPERDEAVADIKAHWDGRSWQGLRVLGFKADVRGPDEVLVTLAAGLPQAPSQMTSWPLLMVWDEGDWKFKQPGNNALGEEPISSLYGFIPLQE</sequence>
<proteinExistence type="predicted"/>
<protein>
    <recommendedName>
        <fullName evidence="1">DUF8175 domain-containing protein</fullName>
    </recommendedName>
</protein>
<name>A0A7T7MAC7_9ACTO</name>